<evidence type="ECO:0000256" key="1">
    <source>
        <dbReference type="SAM" id="Phobius"/>
    </source>
</evidence>
<sequence>MDRILPSVLFIYHASALAMFLLCVMIICNAGHRTTKQAQEISETVSKFITAQNLNGTHNLDFIFFMAALNSRNIVSTTITYLIITCQFEKM</sequence>
<evidence type="ECO:0000313" key="3">
    <source>
        <dbReference type="Proteomes" id="UP000183832"/>
    </source>
</evidence>
<keyword evidence="1" id="KW-1133">Transmembrane helix</keyword>
<reference evidence="2 3" key="1">
    <citation type="submission" date="2015-04" db="EMBL/GenBank/DDBJ databases">
        <authorList>
            <person name="Syromyatnikov M.Y."/>
            <person name="Popov V.N."/>
        </authorList>
    </citation>
    <scope>NUCLEOTIDE SEQUENCE [LARGE SCALE GENOMIC DNA]</scope>
</reference>
<accession>A0A1J1HIL7</accession>
<keyword evidence="3" id="KW-1185">Reference proteome</keyword>
<gene>
    <name evidence="2" type="ORF">CLUMA_CG001572</name>
</gene>
<evidence type="ECO:0000313" key="2">
    <source>
        <dbReference type="EMBL" id="CRK87755.1"/>
    </source>
</evidence>
<feature type="transmembrane region" description="Helical" evidence="1">
    <location>
        <begin position="6"/>
        <end position="28"/>
    </location>
</feature>
<dbReference type="Proteomes" id="UP000183832">
    <property type="component" value="Unassembled WGS sequence"/>
</dbReference>
<proteinExistence type="predicted"/>
<keyword evidence="1" id="KW-0812">Transmembrane</keyword>
<organism evidence="2 3">
    <name type="scientific">Clunio marinus</name>
    <dbReference type="NCBI Taxonomy" id="568069"/>
    <lineage>
        <taxon>Eukaryota</taxon>
        <taxon>Metazoa</taxon>
        <taxon>Ecdysozoa</taxon>
        <taxon>Arthropoda</taxon>
        <taxon>Hexapoda</taxon>
        <taxon>Insecta</taxon>
        <taxon>Pterygota</taxon>
        <taxon>Neoptera</taxon>
        <taxon>Endopterygota</taxon>
        <taxon>Diptera</taxon>
        <taxon>Nematocera</taxon>
        <taxon>Chironomoidea</taxon>
        <taxon>Chironomidae</taxon>
        <taxon>Clunio</taxon>
    </lineage>
</organism>
<dbReference type="AlphaFoldDB" id="A0A1J1HIL7"/>
<protein>
    <submittedName>
        <fullName evidence="2">CLUMA_CG001572, isoform A</fullName>
    </submittedName>
</protein>
<name>A0A1J1HIL7_9DIPT</name>
<keyword evidence="1" id="KW-0472">Membrane</keyword>
<dbReference type="EMBL" id="CVRI01000005">
    <property type="protein sequence ID" value="CRK87755.1"/>
    <property type="molecule type" value="Genomic_DNA"/>
</dbReference>